<dbReference type="PANTHER" id="PTHR33116:SF78">
    <property type="entry name" value="OS12G0587133 PROTEIN"/>
    <property type="match status" value="1"/>
</dbReference>
<accession>A0AAV3PU47</accession>
<gene>
    <name evidence="1" type="ORF">LIER_37936</name>
</gene>
<reference evidence="1 2" key="1">
    <citation type="submission" date="2024-01" db="EMBL/GenBank/DDBJ databases">
        <title>The complete chloroplast genome sequence of Lithospermum erythrorhizon: insights into the phylogenetic relationship among Boraginaceae species and the maternal lineages of purple gromwells.</title>
        <authorList>
            <person name="Okada T."/>
            <person name="Watanabe K."/>
        </authorList>
    </citation>
    <scope>NUCLEOTIDE SEQUENCE [LARGE SCALE GENOMIC DNA]</scope>
</reference>
<sequence length="74" mass="8371">MPLSSKKILDEDCKVLVEKVVARIQNWQVKRLSYAGKVQLVVSMVQGIQVFWASCLPVPTGVWAGIDQRLKKFL</sequence>
<name>A0AAV3PU47_LITER</name>
<dbReference type="AlphaFoldDB" id="A0AAV3PU47"/>
<dbReference type="PANTHER" id="PTHR33116">
    <property type="entry name" value="REVERSE TRANSCRIPTASE ZINC-BINDING DOMAIN-CONTAINING PROTEIN-RELATED-RELATED"/>
    <property type="match status" value="1"/>
</dbReference>
<organism evidence="1 2">
    <name type="scientific">Lithospermum erythrorhizon</name>
    <name type="common">Purple gromwell</name>
    <name type="synonym">Lithospermum officinale var. erythrorhizon</name>
    <dbReference type="NCBI Taxonomy" id="34254"/>
    <lineage>
        <taxon>Eukaryota</taxon>
        <taxon>Viridiplantae</taxon>
        <taxon>Streptophyta</taxon>
        <taxon>Embryophyta</taxon>
        <taxon>Tracheophyta</taxon>
        <taxon>Spermatophyta</taxon>
        <taxon>Magnoliopsida</taxon>
        <taxon>eudicotyledons</taxon>
        <taxon>Gunneridae</taxon>
        <taxon>Pentapetalae</taxon>
        <taxon>asterids</taxon>
        <taxon>lamiids</taxon>
        <taxon>Boraginales</taxon>
        <taxon>Boraginaceae</taxon>
        <taxon>Boraginoideae</taxon>
        <taxon>Lithospermeae</taxon>
        <taxon>Lithospermum</taxon>
    </lineage>
</organism>
<evidence type="ECO:0000313" key="1">
    <source>
        <dbReference type="EMBL" id="GAA0154661.1"/>
    </source>
</evidence>
<protein>
    <submittedName>
        <fullName evidence="1">Uncharacterized protein</fullName>
    </submittedName>
</protein>
<evidence type="ECO:0000313" key="2">
    <source>
        <dbReference type="Proteomes" id="UP001454036"/>
    </source>
</evidence>
<keyword evidence="2" id="KW-1185">Reference proteome</keyword>
<comment type="caution">
    <text evidence="1">The sequence shown here is derived from an EMBL/GenBank/DDBJ whole genome shotgun (WGS) entry which is preliminary data.</text>
</comment>
<dbReference type="EMBL" id="BAABME010018681">
    <property type="protein sequence ID" value="GAA0154661.1"/>
    <property type="molecule type" value="Genomic_DNA"/>
</dbReference>
<dbReference type="Proteomes" id="UP001454036">
    <property type="component" value="Unassembled WGS sequence"/>
</dbReference>
<proteinExistence type="predicted"/>